<evidence type="ECO:0008006" key="3">
    <source>
        <dbReference type="Google" id="ProtNLM"/>
    </source>
</evidence>
<accession>A0A7W3P512</accession>
<dbReference type="RefSeq" id="WP_182559098.1">
    <property type="nucleotide sequence ID" value="NZ_JACGWT010000002.1"/>
</dbReference>
<protein>
    <recommendedName>
        <fullName evidence="3">Biopolymer transporter Tol</fullName>
    </recommendedName>
</protein>
<name>A0A7W3P512_9ACTN</name>
<comment type="caution">
    <text evidence="1">The sequence shown here is derived from an EMBL/GenBank/DDBJ whole genome shotgun (WGS) entry which is preliminary data.</text>
</comment>
<reference evidence="1 2" key="1">
    <citation type="submission" date="2020-07" db="EMBL/GenBank/DDBJ databases">
        <title>Sequencing the genomes of 1000 actinobacteria strains.</title>
        <authorList>
            <person name="Klenk H.-P."/>
        </authorList>
    </citation>
    <scope>NUCLEOTIDE SEQUENCE [LARGE SCALE GENOMIC DNA]</scope>
    <source>
        <strain evidence="1 2">DSM 100723</strain>
    </source>
</reference>
<evidence type="ECO:0000313" key="1">
    <source>
        <dbReference type="EMBL" id="MBA8793484.1"/>
    </source>
</evidence>
<sequence length="113" mass="12600">MDGSDDDAARSSEDERWLVVGGRRWRRQDPLIPADEAARLRRFLGRARNAVKQARAGGDEDAVAAARRRVGAAKHGLGERGTPWWEQDAGERRRRWEAALAELADLDPDGNRG</sequence>
<gene>
    <name evidence="1" type="ORF">FHX74_001089</name>
</gene>
<organism evidence="1 2">
    <name type="scientific">Microlunatus kandeliicorticis</name>
    <dbReference type="NCBI Taxonomy" id="1759536"/>
    <lineage>
        <taxon>Bacteria</taxon>
        <taxon>Bacillati</taxon>
        <taxon>Actinomycetota</taxon>
        <taxon>Actinomycetes</taxon>
        <taxon>Propionibacteriales</taxon>
        <taxon>Propionibacteriaceae</taxon>
        <taxon>Microlunatus</taxon>
    </lineage>
</organism>
<dbReference type="AlphaFoldDB" id="A0A7W3P512"/>
<dbReference type="Proteomes" id="UP000523079">
    <property type="component" value="Unassembled WGS sequence"/>
</dbReference>
<evidence type="ECO:0000313" key="2">
    <source>
        <dbReference type="Proteomes" id="UP000523079"/>
    </source>
</evidence>
<proteinExistence type="predicted"/>
<keyword evidence="2" id="KW-1185">Reference proteome</keyword>
<dbReference type="EMBL" id="JACGWT010000002">
    <property type="protein sequence ID" value="MBA8793484.1"/>
    <property type="molecule type" value="Genomic_DNA"/>
</dbReference>